<evidence type="ECO:0000256" key="2">
    <source>
        <dbReference type="ARBA" id="ARBA00004154"/>
    </source>
</evidence>
<evidence type="ECO:0000256" key="21">
    <source>
        <dbReference type="ARBA" id="ARBA00052159"/>
    </source>
</evidence>
<dbReference type="Gene3D" id="1.10.630.10">
    <property type="entry name" value="Cytochrome P450"/>
    <property type="match status" value="1"/>
</dbReference>
<keyword evidence="31" id="KW-1185">Reference proteome</keyword>
<evidence type="ECO:0000256" key="28">
    <source>
        <dbReference type="RuleBase" id="RU000461"/>
    </source>
</evidence>
<dbReference type="InterPro" id="IPR036396">
    <property type="entry name" value="Cyt_P450_sf"/>
</dbReference>
<dbReference type="PANTHER" id="PTHR24300:SF397">
    <property type="entry name" value="CYTOCHROME P450 2U1"/>
    <property type="match status" value="1"/>
</dbReference>
<evidence type="ECO:0000256" key="23">
    <source>
        <dbReference type="ARBA" id="ARBA00058812"/>
    </source>
</evidence>
<comment type="similarity">
    <text evidence="5 28">Belongs to the cytochrome P450 family.</text>
</comment>
<proteinExistence type="inferred from homology"/>
<evidence type="ECO:0000256" key="4">
    <source>
        <dbReference type="ARBA" id="ARBA00004477"/>
    </source>
</evidence>
<dbReference type="GO" id="GO:0005743">
    <property type="term" value="C:mitochondrial inner membrane"/>
    <property type="evidence" value="ECO:0007669"/>
    <property type="project" value="UniProtKB-SubCell"/>
</dbReference>
<evidence type="ECO:0000256" key="20">
    <source>
        <dbReference type="ARBA" id="ARBA00051320"/>
    </source>
</evidence>
<keyword evidence="18 29" id="KW-0472">Membrane</keyword>
<keyword evidence="6 27" id="KW-0349">Heme</keyword>
<dbReference type="GO" id="GO:0102033">
    <property type="term" value="F:long-chain fatty acid omega-hydroxylase activity"/>
    <property type="evidence" value="ECO:0007669"/>
    <property type="project" value="UniProtKB-EC"/>
</dbReference>
<evidence type="ECO:0000256" key="17">
    <source>
        <dbReference type="ARBA" id="ARBA00023128"/>
    </source>
</evidence>
<evidence type="ECO:0000256" key="7">
    <source>
        <dbReference type="ARBA" id="ARBA00022692"/>
    </source>
</evidence>
<dbReference type="GO" id="GO:0006805">
    <property type="term" value="P:xenobiotic metabolic process"/>
    <property type="evidence" value="ECO:0007669"/>
    <property type="project" value="TreeGrafter"/>
</dbReference>
<protein>
    <recommendedName>
        <fullName evidence="25">Cytochrome P450 2U1</fullName>
        <ecNumber evidence="24">1.14.14.80</ecNumber>
    </recommendedName>
    <alternativeName>
        <fullName evidence="26">Long-chain fatty acid omega-monooxygenase</fullName>
    </alternativeName>
</protein>
<comment type="cofactor">
    <cofactor evidence="1 27">
        <name>heme</name>
        <dbReference type="ChEBI" id="CHEBI:30413"/>
    </cofactor>
</comment>
<comment type="caution">
    <text evidence="30">The sequence shown here is derived from an EMBL/GenBank/DDBJ whole genome shotgun (WGS) entry which is preliminary data.</text>
</comment>
<accession>A0A5N5PPD7</accession>
<evidence type="ECO:0000256" key="14">
    <source>
        <dbReference type="ARBA" id="ARBA00023004"/>
    </source>
</evidence>
<evidence type="ECO:0000256" key="25">
    <source>
        <dbReference type="ARBA" id="ARBA00067282"/>
    </source>
</evidence>
<keyword evidence="13 28" id="KW-0560">Oxidoreductase</keyword>
<dbReference type="PROSITE" id="PS00086">
    <property type="entry name" value="CYTOCHROME_P450"/>
    <property type="match status" value="1"/>
</dbReference>
<evidence type="ECO:0000256" key="24">
    <source>
        <dbReference type="ARBA" id="ARBA00066560"/>
    </source>
</evidence>
<gene>
    <name evidence="30" type="ORF">PHYPO_G00175480</name>
</gene>
<evidence type="ECO:0000256" key="18">
    <source>
        <dbReference type="ARBA" id="ARBA00023136"/>
    </source>
</evidence>
<keyword evidence="15 28" id="KW-0503">Monooxygenase</keyword>
<dbReference type="InterPro" id="IPR002401">
    <property type="entry name" value="Cyt_P450_E_grp-I"/>
</dbReference>
<evidence type="ECO:0000256" key="22">
    <source>
        <dbReference type="ARBA" id="ARBA00052378"/>
    </source>
</evidence>
<keyword evidence="14 27" id="KW-0408">Iron</keyword>
<comment type="subcellular location">
    <subcellularLocation>
        <location evidence="4">Endoplasmic reticulum membrane</location>
        <topology evidence="4">Multi-pass membrane protein</topology>
    </subcellularLocation>
    <subcellularLocation>
        <location evidence="2">Microsome membrane</location>
        <topology evidence="2">Multi-pass membrane protein</topology>
    </subcellularLocation>
    <subcellularLocation>
        <location evidence="3">Mitochondrion inner membrane</location>
        <topology evidence="3">Multi-pass membrane protein</topology>
    </subcellularLocation>
</comment>
<dbReference type="GO" id="GO:0006082">
    <property type="term" value="P:organic acid metabolic process"/>
    <property type="evidence" value="ECO:0007669"/>
    <property type="project" value="TreeGrafter"/>
</dbReference>
<reference evidence="30 31" key="1">
    <citation type="submission" date="2019-06" db="EMBL/GenBank/DDBJ databases">
        <title>A chromosome-scale genome assembly of the striped catfish, Pangasianodon hypophthalmus.</title>
        <authorList>
            <person name="Wen M."/>
            <person name="Zahm M."/>
            <person name="Roques C."/>
            <person name="Cabau C."/>
            <person name="Klopp C."/>
            <person name="Donnadieu C."/>
            <person name="Jouanno E."/>
            <person name="Avarre J.-C."/>
            <person name="Campet M."/>
            <person name="Ha T.T.T."/>
            <person name="Dugue R."/>
            <person name="Lampietro C."/>
            <person name="Louis A."/>
            <person name="Herpin A."/>
            <person name="Echchiki A."/>
            <person name="Berthelot C."/>
            <person name="Parey E."/>
            <person name="Roest-Crollius H."/>
            <person name="Braasch I."/>
            <person name="Postlethwait J."/>
            <person name="Bobe J."/>
            <person name="Montfort J."/>
            <person name="Bouchez O."/>
            <person name="Begum T."/>
            <person name="Schartl M."/>
            <person name="Guiguen Y."/>
        </authorList>
    </citation>
    <scope>NUCLEOTIDE SEQUENCE [LARGE SCALE GENOMIC DNA]</scope>
    <source>
        <strain evidence="30 31">Indonesia</strain>
        <tissue evidence="30">Blood</tissue>
    </source>
</reference>
<dbReference type="InterPro" id="IPR001128">
    <property type="entry name" value="Cyt_P450"/>
</dbReference>
<organism evidence="30 31">
    <name type="scientific">Pangasianodon hypophthalmus</name>
    <name type="common">Striped catfish</name>
    <name type="synonym">Helicophagus hypophthalmus</name>
    <dbReference type="NCBI Taxonomy" id="310915"/>
    <lineage>
        <taxon>Eukaryota</taxon>
        <taxon>Metazoa</taxon>
        <taxon>Chordata</taxon>
        <taxon>Craniata</taxon>
        <taxon>Vertebrata</taxon>
        <taxon>Euteleostomi</taxon>
        <taxon>Actinopterygii</taxon>
        <taxon>Neopterygii</taxon>
        <taxon>Teleostei</taxon>
        <taxon>Ostariophysi</taxon>
        <taxon>Siluriformes</taxon>
        <taxon>Pangasiidae</taxon>
        <taxon>Pangasianodon</taxon>
    </lineage>
</organism>
<evidence type="ECO:0000256" key="26">
    <source>
        <dbReference type="ARBA" id="ARBA00079181"/>
    </source>
</evidence>
<comment type="function">
    <text evidence="23">A cytochrome P450 monooxygenase involved in the metabolism of arachidonic acid and its conjugates. Mechanistically, uses molecular oxygen inserting one oxygen atom into a substrate, and reducing the second into a water molecule, with two electrons provided by NADPH via cytochrome P450 reductase (CPR; NADPH-ferrihemoprotein reductase). Acts as an omega and omega-1 hydroxylase for arachidonic acid and possibly for other long chain fatty acids. May modulate the arachidonic acid signaling pathway and play a role in other fatty acid signaling processes. May down-regulate the biological activities of N-arachidonoyl-serotonin, an endocannabinoid that has anti-nociceptive effects through inhibition of fatty acid amide hydrolase FAAH, TRPV1 receptor and T-type calcium channels. Catalyzes C-2 oxidation of the indole ring of N-arachidonoyl-serotonin forming a less active product 2-oxo-N-arachidonoyl-serotonin.</text>
</comment>
<dbReference type="Pfam" id="PF00067">
    <property type="entry name" value="p450"/>
    <property type="match status" value="1"/>
</dbReference>
<evidence type="ECO:0000256" key="29">
    <source>
        <dbReference type="SAM" id="Phobius"/>
    </source>
</evidence>
<dbReference type="PRINTS" id="PR00385">
    <property type="entry name" value="P450"/>
</dbReference>
<evidence type="ECO:0000256" key="12">
    <source>
        <dbReference type="ARBA" id="ARBA00022989"/>
    </source>
</evidence>
<keyword evidence="8 27" id="KW-0479">Metal-binding</keyword>
<feature type="transmembrane region" description="Helical" evidence="29">
    <location>
        <begin position="26"/>
        <end position="43"/>
    </location>
</feature>
<evidence type="ECO:0000256" key="3">
    <source>
        <dbReference type="ARBA" id="ARBA00004448"/>
    </source>
</evidence>
<keyword evidence="11" id="KW-0492">Microsome</keyword>
<dbReference type="EMBL" id="VFJC01000004">
    <property type="protein sequence ID" value="KAB5581420.1"/>
    <property type="molecule type" value="Genomic_DNA"/>
</dbReference>
<evidence type="ECO:0000256" key="9">
    <source>
        <dbReference type="ARBA" id="ARBA00022792"/>
    </source>
</evidence>
<dbReference type="EC" id="1.14.14.80" evidence="24"/>
<dbReference type="Proteomes" id="UP000327468">
    <property type="component" value="Chromosome 3"/>
</dbReference>
<keyword evidence="10" id="KW-0256">Endoplasmic reticulum</keyword>
<evidence type="ECO:0000256" key="6">
    <source>
        <dbReference type="ARBA" id="ARBA00022617"/>
    </source>
</evidence>
<dbReference type="GO" id="GO:0008395">
    <property type="term" value="F:steroid hydroxylase activity"/>
    <property type="evidence" value="ECO:0007669"/>
    <property type="project" value="TreeGrafter"/>
</dbReference>
<keyword evidence="12 29" id="KW-1133">Transmembrane helix</keyword>
<dbReference type="AlphaFoldDB" id="A0A5N5PPD7"/>
<feature type="transmembrane region" description="Helical" evidence="29">
    <location>
        <begin position="261"/>
        <end position="279"/>
    </location>
</feature>
<evidence type="ECO:0000256" key="19">
    <source>
        <dbReference type="ARBA" id="ARBA00049206"/>
    </source>
</evidence>
<sequence>MFYLFFYFFIVEGVFSKMWHDVEFPSVSFIFFTLFIIIVFYLLRHYRLRKHLFVNIPPGPKPLPVVGNFGSLFVPPFILKLFARKAEEYEEKRASPLSPQVGLMELSKVYGNMYSLFVGSQLVVVLNGYEVIRDALSNHAEVFSDRPDIPLITILTKRKGIVFAPYGPIWRKQRKFCHMTLRNFGLGKLSLEPCIHEGFAVVKAELLKRNQEAGGQGVDLMPLISSAVSNVISSISLGQRFHHQDEEFRTQLNLMAHGLEISMNSAAVLINIFPWLYYVPCGVFKQLRRVERDITAFLKKIIARHRATLDPENPRDFIDMYLVEMLTQQKPGGSEEDGFSEDYLFYIIGDLFIAGTDTTTNSILWMVLYMCLHPDVQENVQREIDAVVGRGRLPSLTDKGTLPYTEATIMEVQRMAVVVPLAIPHMASKTTEFRGYTIPKGTVILPNLWSVHRDPTVWENPDDFNPSRFLDEQGQLLRKEYFIPFGIGRRVCMGEQLAKMELFLMFTSLMQAFTFRLPEGHQPLSMHGRFGLTLAPCRFSVCVTPRKPETHTTSENHGDTE</sequence>
<keyword evidence="17" id="KW-0496">Mitochondrion</keyword>
<dbReference type="InterPro" id="IPR017972">
    <property type="entry name" value="Cyt_P450_CS"/>
</dbReference>
<evidence type="ECO:0000256" key="27">
    <source>
        <dbReference type="PIRSR" id="PIRSR602401-1"/>
    </source>
</evidence>
<evidence type="ECO:0000256" key="10">
    <source>
        <dbReference type="ARBA" id="ARBA00022824"/>
    </source>
</evidence>
<dbReference type="GO" id="GO:0005506">
    <property type="term" value="F:iron ion binding"/>
    <property type="evidence" value="ECO:0007669"/>
    <property type="project" value="InterPro"/>
</dbReference>
<comment type="catalytic activity">
    <reaction evidence="19">
        <text>(5Z,8Z,11Z,14Z)-eicosatetraenoate + reduced [NADPH--hemoprotein reductase] + O2 = 19-hydroxy-(5Z,8Z,11Z,14Z)-eicosatetraenoate + oxidized [NADPH--hemoprotein reductase] + H2O + H(+)</text>
        <dbReference type="Rhea" id="RHEA:39759"/>
        <dbReference type="Rhea" id="RHEA-COMP:11964"/>
        <dbReference type="Rhea" id="RHEA-COMP:11965"/>
        <dbReference type="ChEBI" id="CHEBI:15377"/>
        <dbReference type="ChEBI" id="CHEBI:15378"/>
        <dbReference type="ChEBI" id="CHEBI:15379"/>
        <dbReference type="ChEBI" id="CHEBI:32395"/>
        <dbReference type="ChEBI" id="CHEBI:57618"/>
        <dbReference type="ChEBI" id="CHEBI:58210"/>
        <dbReference type="ChEBI" id="CHEBI:76627"/>
    </reaction>
    <physiologicalReaction direction="left-to-right" evidence="19">
        <dbReference type="Rhea" id="RHEA:39760"/>
    </physiologicalReaction>
</comment>
<dbReference type="SUPFAM" id="SSF48264">
    <property type="entry name" value="Cytochrome P450"/>
    <property type="match status" value="1"/>
</dbReference>
<evidence type="ECO:0000313" key="30">
    <source>
        <dbReference type="EMBL" id="KAB5581420.1"/>
    </source>
</evidence>
<dbReference type="PANTHER" id="PTHR24300">
    <property type="entry name" value="CYTOCHROME P450 508A4-RELATED"/>
    <property type="match status" value="1"/>
</dbReference>
<dbReference type="InterPro" id="IPR050182">
    <property type="entry name" value="Cytochrome_P450_fam2"/>
</dbReference>
<evidence type="ECO:0000256" key="11">
    <source>
        <dbReference type="ARBA" id="ARBA00022848"/>
    </source>
</evidence>
<name>A0A5N5PPD7_PANHP</name>
<evidence type="ECO:0000256" key="8">
    <source>
        <dbReference type="ARBA" id="ARBA00022723"/>
    </source>
</evidence>
<comment type="catalytic activity">
    <reaction evidence="21">
        <text>N-[(5Z,8Z,11Z,14Z)-eicosatetraenoyl]-serotonin + reduced [NADPH--hemoprotein reductase] + O2 = 2-oxo-N-[(5Z,8Z,11Z,14Z)-eicosatetraenoyl]-serotonin + oxidized [NADPH--hemoprotein reductase] + H2O + H(+)</text>
        <dbReference type="Rhea" id="RHEA:50296"/>
        <dbReference type="Rhea" id="RHEA-COMP:11964"/>
        <dbReference type="Rhea" id="RHEA-COMP:11965"/>
        <dbReference type="ChEBI" id="CHEBI:15377"/>
        <dbReference type="ChEBI" id="CHEBI:15378"/>
        <dbReference type="ChEBI" id="CHEBI:15379"/>
        <dbReference type="ChEBI" id="CHEBI:57618"/>
        <dbReference type="ChEBI" id="CHEBI:58210"/>
        <dbReference type="ChEBI" id="CHEBI:132255"/>
        <dbReference type="ChEBI" id="CHEBI:132256"/>
    </reaction>
    <physiologicalReaction direction="left-to-right" evidence="21">
        <dbReference type="Rhea" id="RHEA:50297"/>
    </physiologicalReaction>
</comment>
<keyword evidence="16" id="KW-0443">Lipid metabolism</keyword>
<feature type="binding site" description="axial binding residue" evidence="27">
    <location>
        <position position="492"/>
    </location>
    <ligand>
        <name>heme</name>
        <dbReference type="ChEBI" id="CHEBI:30413"/>
    </ligand>
    <ligandPart>
        <name>Fe</name>
        <dbReference type="ChEBI" id="CHEBI:18248"/>
    </ligandPart>
</feature>
<keyword evidence="9" id="KW-0999">Mitochondrion inner membrane</keyword>
<dbReference type="GO" id="GO:0006629">
    <property type="term" value="P:lipid metabolic process"/>
    <property type="evidence" value="ECO:0007669"/>
    <property type="project" value="UniProtKB-KW"/>
</dbReference>
<dbReference type="GO" id="GO:0005789">
    <property type="term" value="C:endoplasmic reticulum membrane"/>
    <property type="evidence" value="ECO:0007669"/>
    <property type="project" value="UniProtKB-SubCell"/>
</dbReference>
<evidence type="ECO:0000256" key="5">
    <source>
        <dbReference type="ARBA" id="ARBA00010617"/>
    </source>
</evidence>
<comment type="catalytic activity">
    <reaction evidence="20">
        <text>(5Z,8Z,11Z,14Z)-eicosatetraenoate + reduced [NADPH--hemoprotein reductase] + O2 = 20-hydroxy-(5Z,8Z,11Z,14Z)-eicosatetraenoate + oxidized [NADPH--hemoprotein reductase] + H2O + H(+)</text>
        <dbReference type="Rhea" id="RHEA:39755"/>
        <dbReference type="Rhea" id="RHEA-COMP:11964"/>
        <dbReference type="Rhea" id="RHEA-COMP:11965"/>
        <dbReference type="ChEBI" id="CHEBI:15377"/>
        <dbReference type="ChEBI" id="CHEBI:15378"/>
        <dbReference type="ChEBI" id="CHEBI:15379"/>
        <dbReference type="ChEBI" id="CHEBI:32395"/>
        <dbReference type="ChEBI" id="CHEBI:57618"/>
        <dbReference type="ChEBI" id="CHEBI:58210"/>
        <dbReference type="ChEBI" id="CHEBI:76624"/>
    </reaction>
    <physiologicalReaction direction="left-to-right" evidence="20">
        <dbReference type="Rhea" id="RHEA:39756"/>
    </physiologicalReaction>
</comment>
<evidence type="ECO:0000256" key="15">
    <source>
        <dbReference type="ARBA" id="ARBA00023033"/>
    </source>
</evidence>
<evidence type="ECO:0000313" key="31">
    <source>
        <dbReference type="Proteomes" id="UP000327468"/>
    </source>
</evidence>
<keyword evidence="7 29" id="KW-0812">Transmembrane</keyword>
<evidence type="ECO:0000256" key="1">
    <source>
        <dbReference type="ARBA" id="ARBA00001971"/>
    </source>
</evidence>
<dbReference type="FunFam" id="1.10.630.10:FF:000017">
    <property type="entry name" value="cytochrome P450 2U1 isoform X1"/>
    <property type="match status" value="1"/>
</dbReference>
<comment type="catalytic activity">
    <reaction evidence="22">
        <text>an omega-methyl-long-chain fatty acid + reduced [NADPH--hemoprotein reductase] + O2 = an omega-hydroxy-long-chain fatty acid + oxidized [NADPH--hemoprotein reductase] + H2O + H(+)</text>
        <dbReference type="Rhea" id="RHEA:56748"/>
        <dbReference type="Rhea" id="RHEA-COMP:11964"/>
        <dbReference type="Rhea" id="RHEA-COMP:11965"/>
        <dbReference type="ChEBI" id="CHEBI:15377"/>
        <dbReference type="ChEBI" id="CHEBI:15378"/>
        <dbReference type="ChEBI" id="CHEBI:15379"/>
        <dbReference type="ChEBI" id="CHEBI:57618"/>
        <dbReference type="ChEBI" id="CHEBI:58210"/>
        <dbReference type="ChEBI" id="CHEBI:140991"/>
        <dbReference type="ChEBI" id="CHEBI:140992"/>
        <dbReference type="EC" id="1.14.14.80"/>
    </reaction>
    <physiologicalReaction direction="left-to-right" evidence="22">
        <dbReference type="Rhea" id="RHEA:56749"/>
    </physiologicalReaction>
</comment>
<dbReference type="PRINTS" id="PR00463">
    <property type="entry name" value="EP450I"/>
</dbReference>
<evidence type="ECO:0000256" key="13">
    <source>
        <dbReference type="ARBA" id="ARBA00023002"/>
    </source>
</evidence>
<evidence type="ECO:0000256" key="16">
    <source>
        <dbReference type="ARBA" id="ARBA00023098"/>
    </source>
</evidence>
<dbReference type="GO" id="GO:0020037">
    <property type="term" value="F:heme binding"/>
    <property type="evidence" value="ECO:0007669"/>
    <property type="project" value="InterPro"/>
</dbReference>